<dbReference type="AlphaFoldDB" id="M3H3S3"/>
<name>M3H3S3_LEPIT</name>
<dbReference type="EMBL" id="AFMD02000574">
    <property type="protein sequence ID" value="EMG19014.1"/>
    <property type="molecule type" value="Genomic_DNA"/>
</dbReference>
<evidence type="ECO:0000313" key="1">
    <source>
        <dbReference type="EMBL" id="EMG19014.1"/>
    </source>
</evidence>
<organism evidence="1 2">
    <name type="scientific">Leptospira interrogans serovar Copenhageni str. LT2050</name>
    <dbReference type="NCBI Taxonomy" id="1001598"/>
    <lineage>
        <taxon>Bacteria</taxon>
        <taxon>Pseudomonadati</taxon>
        <taxon>Spirochaetota</taxon>
        <taxon>Spirochaetia</taxon>
        <taxon>Leptospirales</taxon>
        <taxon>Leptospiraceae</taxon>
        <taxon>Leptospira</taxon>
    </lineage>
</organism>
<comment type="caution">
    <text evidence="1">The sequence shown here is derived from an EMBL/GenBank/DDBJ whole genome shotgun (WGS) entry which is preliminary data.</text>
</comment>
<proteinExistence type="predicted"/>
<protein>
    <submittedName>
        <fullName evidence="1">Uncharacterized protein</fullName>
    </submittedName>
</protein>
<accession>M3H3S3</accession>
<evidence type="ECO:0000313" key="2">
    <source>
        <dbReference type="Proteomes" id="UP000011778"/>
    </source>
</evidence>
<sequence length="85" mass="10069">MWVFFLLFLISGNTQPEETNQFPEILRSFVQEFQKHPSESTVQSFRTKYPSFKTGNCNFEESERFEKVVYLSYKCKENNGLVLSI</sequence>
<reference evidence="1 2" key="1">
    <citation type="submission" date="2013-02" db="EMBL/GenBank/DDBJ databases">
        <authorList>
            <person name="Harkins D.M."/>
            <person name="Durkin A.S."/>
            <person name="Brinkac L.M."/>
            <person name="Haft D.H."/>
            <person name="Selengut J.D."/>
            <person name="Sanka R."/>
            <person name="DePew J."/>
            <person name="Purushe J."/>
            <person name="Tulsiani S.M."/>
            <person name="Graham G.C."/>
            <person name="Burns M.-A."/>
            <person name="Dohnt M.F."/>
            <person name="Smythe L.D."/>
            <person name="McKay D.B."/>
            <person name="Craig S.B."/>
            <person name="Vinetz J.M."/>
            <person name="Sutton G.G."/>
            <person name="Nierman W.C."/>
            <person name="Fouts D.E."/>
        </authorList>
    </citation>
    <scope>NUCLEOTIDE SEQUENCE [LARGE SCALE GENOMIC DNA]</scope>
    <source>
        <strain evidence="1 2">LT2050</strain>
    </source>
</reference>
<dbReference type="Proteomes" id="UP000011778">
    <property type="component" value="Unassembled WGS sequence"/>
</dbReference>
<gene>
    <name evidence="1" type="ORF">LEP1GSC150_3114</name>
</gene>